<protein>
    <submittedName>
        <fullName evidence="6">DNA-binding transcriptional regulator LsrR (DeoR family)</fullName>
    </submittedName>
</protein>
<keyword evidence="3 6" id="KW-0238">DNA-binding</keyword>
<dbReference type="InterPro" id="IPR051054">
    <property type="entry name" value="SorC_transcr_regulators"/>
</dbReference>
<dbReference type="Gene3D" id="3.40.50.1360">
    <property type="match status" value="1"/>
</dbReference>
<dbReference type="PANTHER" id="PTHR34294:SF1">
    <property type="entry name" value="TRANSCRIPTIONAL REGULATOR LSRR"/>
    <property type="match status" value="1"/>
</dbReference>
<dbReference type="PANTHER" id="PTHR34294">
    <property type="entry name" value="TRANSCRIPTIONAL REGULATOR-RELATED"/>
    <property type="match status" value="1"/>
</dbReference>
<dbReference type="GO" id="GO:0003677">
    <property type="term" value="F:DNA binding"/>
    <property type="evidence" value="ECO:0007669"/>
    <property type="project" value="UniProtKB-KW"/>
</dbReference>
<evidence type="ECO:0000256" key="1">
    <source>
        <dbReference type="ARBA" id="ARBA00010466"/>
    </source>
</evidence>
<dbReference type="Pfam" id="PF04198">
    <property type="entry name" value="Sugar-bind"/>
    <property type="match status" value="1"/>
</dbReference>
<dbReference type="EMBL" id="JAUSVK010000001">
    <property type="protein sequence ID" value="MDQ0393334.1"/>
    <property type="molecule type" value="Genomic_DNA"/>
</dbReference>
<dbReference type="Proteomes" id="UP001237448">
    <property type="component" value="Unassembled WGS sequence"/>
</dbReference>
<dbReference type="Gene3D" id="1.10.10.60">
    <property type="entry name" value="Homeodomain-like"/>
    <property type="match status" value="1"/>
</dbReference>
<evidence type="ECO:0000256" key="2">
    <source>
        <dbReference type="ARBA" id="ARBA00023015"/>
    </source>
</evidence>
<keyword evidence="7" id="KW-1185">Reference proteome</keyword>
<evidence type="ECO:0000259" key="5">
    <source>
        <dbReference type="Pfam" id="PF04198"/>
    </source>
</evidence>
<comment type="similarity">
    <text evidence="1">Belongs to the SorC transcriptional regulatory family.</text>
</comment>
<evidence type="ECO:0000313" key="6">
    <source>
        <dbReference type="EMBL" id="MDQ0393334.1"/>
    </source>
</evidence>
<dbReference type="InterPro" id="IPR007324">
    <property type="entry name" value="Sugar-bd_dom_put"/>
</dbReference>
<dbReference type="InterPro" id="IPR037171">
    <property type="entry name" value="NagB/RpiA_transferase-like"/>
</dbReference>
<feature type="domain" description="Sugar-binding" evidence="5">
    <location>
        <begin position="77"/>
        <end position="329"/>
    </location>
</feature>
<evidence type="ECO:0000256" key="4">
    <source>
        <dbReference type="ARBA" id="ARBA00023163"/>
    </source>
</evidence>
<reference evidence="6 7" key="1">
    <citation type="submission" date="2023-07" db="EMBL/GenBank/DDBJ databases">
        <title>Genomic Encyclopedia of Type Strains, Phase IV (KMG-IV): sequencing the most valuable type-strain genomes for metagenomic binning, comparative biology and taxonomic classification.</title>
        <authorList>
            <person name="Goeker M."/>
        </authorList>
    </citation>
    <scope>NUCLEOTIDE SEQUENCE [LARGE SCALE GENOMIC DNA]</scope>
    <source>
        <strain evidence="6 7">DSM 5896</strain>
    </source>
</reference>
<comment type="caution">
    <text evidence="6">The sequence shown here is derived from an EMBL/GenBank/DDBJ whole genome shotgun (WGS) entry which is preliminary data.</text>
</comment>
<keyword evidence="4" id="KW-0804">Transcription</keyword>
<keyword evidence="2" id="KW-0805">Transcription regulation</keyword>
<gene>
    <name evidence="6" type="ORF">J3R73_003126</name>
</gene>
<sequence>MSRMRIEGSKDAAPRALDYAVARTIYKVLLMYYQEQRTQADIGKIIGQSAATVNRLIKQGRDAGMVEITISPLFDFQHELERRLTAETGLEEALVVPAEFDDQDLVLRAVGQAAAHYLLSRLKDGDTICISGGKGVSAVVEGLRTTRSYKASVVPATGLVQGRHYIDVNHVASELAGRLGGTAYQIHAPMFADSDEQRDMLRGVSAVADVLDRARKASIALVGIGSVLAAGSSYLDFALRTWSPKDRAMISNAGAQGEVIANLLDATGALAPYPRNALLVGLAPDDLRRIPCTIGVAAGPAKVAPICSVLRGGYLKTLVTDERTASAVLDSMQEKS</sequence>
<evidence type="ECO:0000313" key="7">
    <source>
        <dbReference type="Proteomes" id="UP001237448"/>
    </source>
</evidence>
<name>A0ABU0FFF4_9HYPH</name>
<evidence type="ECO:0000256" key="3">
    <source>
        <dbReference type="ARBA" id="ARBA00023125"/>
    </source>
</evidence>
<accession>A0ABU0FFF4</accession>
<dbReference type="SUPFAM" id="SSF100950">
    <property type="entry name" value="NagB/RpiA/CoA transferase-like"/>
    <property type="match status" value="1"/>
</dbReference>
<organism evidence="6 7">
    <name type="scientific">Labrys monachus</name>
    <dbReference type="NCBI Taxonomy" id="217067"/>
    <lineage>
        <taxon>Bacteria</taxon>
        <taxon>Pseudomonadati</taxon>
        <taxon>Pseudomonadota</taxon>
        <taxon>Alphaproteobacteria</taxon>
        <taxon>Hyphomicrobiales</taxon>
        <taxon>Xanthobacteraceae</taxon>
        <taxon>Labrys</taxon>
    </lineage>
</organism>
<proteinExistence type="inferred from homology"/>